<dbReference type="InterPro" id="IPR049449">
    <property type="entry name" value="TesB_ACOT8-like_N"/>
</dbReference>
<dbReference type="InterPro" id="IPR052389">
    <property type="entry name" value="Sec_Metab_Biosynth-Assoc"/>
</dbReference>
<comment type="caution">
    <text evidence="4">The sequence shown here is derived from an EMBL/GenBank/DDBJ whole genome shotgun (WGS) entry which is preliminary data.</text>
</comment>
<dbReference type="InterPro" id="IPR042171">
    <property type="entry name" value="Acyl-CoA_hotdog"/>
</dbReference>
<dbReference type="InterPro" id="IPR049450">
    <property type="entry name" value="ACOT8-like_C"/>
</dbReference>
<gene>
    <name evidence="4" type="ORF">B5M45_00340</name>
</gene>
<dbReference type="Proteomes" id="UP000193040">
    <property type="component" value="Unassembled WGS sequence"/>
</dbReference>
<reference evidence="4 5" key="1">
    <citation type="submission" date="2017-03" db="EMBL/GenBank/DDBJ databases">
        <title>Genomic insights into Mycobacterium simiae human colonization.</title>
        <authorList>
            <person name="Steffani J.L."/>
            <person name="Brunck M.E."/>
            <person name="Cruz E."/>
            <person name="Montiel R."/>
            <person name="Barona F."/>
        </authorList>
    </citation>
    <scope>NUCLEOTIDE SEQUENCE [LARGE SCALE GENOMIC DNA]</scope>
    <source>
        <strain evidence="4 5">MsiGto</strain>
    </source>
</reference>
<evidence type="ECO:0000256" key="1">
    <source>
        <dbReference type="SAM" id="MobiDB-lite"/>
    </source>
</evidence>
<dbReference type="EMBL" id="MZZM01000001">
    <property type="protein sequence ID" value="ORJ64761.1"/>
    <property type="molecule type" value="Genomic_DNA"/>
</dbReference>
<keyword evidence="5" id="KW-1185">Reference proteome</keyword>
<dbReference type="Pfam" id="PF20789">
    <property type="entry name" value="4HBT_3C"/>
    <property type="match status" value="1"/>
</dbReference>
<evidence type="ECO:0000259" key="2">
    <source>
        <dbReference type="Pfam" id="PF13622"/>
    </source>
</evidence>
<sequence>MTSPHPFTHPFDVALQLETLDDNTRRGRTHPEWANMVGPFGGITTAVLLRAIQTHPDRLGDPLAVTVNFAGPIADGDFDISLRTARTNRSNQHWSAELSQHGQIKTTATAVFGGRRDTWGDTEARPPATPGPESIAAGGGPDMLVAWARLYEMRFVQGALSGLETEPTPTSPCTLWVRDRAQRPVDYPALAALCDVFYPRVFQRRGKVVPAGTISMTTYFHADAEQLAALGGDYVLATAHAHCFAHGHSDQSAQVWTRAGALLATTHQLVYYKS</sequence>
<dbReference type="AlphaFoldDB" id="A0A1X0YH64"/>
<feature type="region of interest" description="Disordered" evidence="1">
    <location>
        <begin position="116"/>
        <end position="136"/>
    </location>
</feature>
<feature type="domain" description="Acyl-CoA thioesterase-like C-terminal" evidence="3">
    <location>
        <begin position="137"/>
        <end position="271"/>
    </location>
</feature>
<evidence type="ECO:0000259" key="3">
    <source>
        <dbReference type="Pfam" id="PF20789"/>
    </source>
</evidence>
<dbReference type="RefSeq" id="WP_084946631.1">
    <property type="nucleotide sequence ID" value="NZ_MZZM01000001.1"/>
</dbReference>
<dbReference type="STRING" id="1784.VC42_02825"/>
<dbReference type="PANTHER" id="PTHR38110">
    <property type="entry name" value="CHROMOSOME 23, WHOLE GENOME SHOTGUN SEQUENCE"/>
    <property type="match status" value="1"/>
</dbReference>
<feature type="domain" description="Acyl-CoA thioesterase-like N-terminal HotDog" evidence="2">
    <location>
        <begin position="31"/>
        <end position="113"/>
    </location>
</feature>
<evidence type="ECO:0000313" key="4">
    <source>
        <dbReference type="EMBL" id="ORJ64761.1"/>
    </source>
</evidence>
<dbReference type="Gene3D" id="2.40.160.210">
    <property type="entry name" value="Acyl-CoA thioesterase, double hotdog domain"/>
    <property type="match status" value="1"/>
</dbReference>
<organism evidence="4 5">
    <name type="scientific">Mycobacterium simiae</name>
    <name type="common">Mycobacterium habana</name>
    <dbReference type="NCBI Taxonomy" id="1784"/>
    <lineage>
        <taxon>Bacteria</taxon>
        <taxon>Bacillati</taxon>
        <taxon>Actinomycetota</taxon>
        <taxon>Actinomycetes</taxon>
        <taxon>Mycobacteriales</taxon>
        <taxon>Mycobacteriaceae</taxon>
        <taxon>Mycobacterium</taxon>
        <taxon>Mycobacterium simiae complex</taxon>
    </lineage>
</organism>
<dbReference type="Pfam" id="PF13622">
    <property type="entry name" value="4HBT_3"/>
    <property type="match status" value="1"/>
</dbReference>
<dbReference type="PANTHER" id="PTHR38110:SF1">
    <property type="entry name" value="THIOESTERASE DOMAIN-CONTAINING PROTEIN"/>
    <property type="match status" value="1"/>
</dbReference>
<evidence type="ECO:0000313" key="5">
    <source>
        <dbReference type="Proteomes" id="UP000193040"/>
    </source>
</evidence>
<dbReference type="SUPFAM" id="SSF54637">
    <property type="entry name" value="Thioesterase/thiol ester dehydrase-isomerase"/>
    <property type="match status" value="2"/>
</dbReference>
<dbReference type="InterPro" id="IPR029069">
    <property type="entry name" value="HotDog_dom_sf"/>
</dbReference>
<accession>A0A1X0YH64</accession>
<proteinExistence type="predicted"/>
<name>A0A1X0YH64_MYCSI</name>
<protein>
    <submittedName>
        <fullName evidence="4">Acyl-CoA thioesterase</fullName>
    </submittedName>
</protein>